<dbReference type="GO" id="GO:0005829">
    <property type="term" value="C:cytosol"/>
    <property type="evidence" value="ECO:0007669"/>
    <property type="project" value="TreeGrafter"/>
</dbReference>
<comment type="subcellular location">
    <subcellularLocation>
        <location evidence="2">Cytoplasm</location>
        <location evidence="2">Nucleoid</location>
    </subcellularLocation>
</comment>
<keyword evidence="1 2" id="KW-0238">DNA-binding</keyword>
<evidence type="ECO:0000256" key="2">
    <source>
        <dbReference type="HAMAP-Rule" id="MF_00274"/>
    </source>
</evidence>
<dbReference type="PANTHER" id="PTHR33449">
    <property type="entry name" value="NUCLEOID-ASSOCIATED PROTEIN YBAB"/>
    <property type="match status" value="1"/>
</dbReference>
<name>A0A6J4IBT7_9ACTN</name>
<dbReference type="GO" id="GO:0003677">
    <property type="term" value="F:DNA binding"/>
    <property type="evidence" value="ECO:0007669"/>
    <property type="project" value="UniProtKB-UniRule"/>
</dbReference>
<proteinExistence type="inferred from homology"/>
<accession>A0A6J4IBT7</accession>
<dbReference type="PANTHER" id="PTHR33449:SF1">
    <property type="entry name" value="NUCLEOID-ASSOCIATED PROTEIN YBAB"/>
    <property type="match status" value="1"/>
</dbReference>
<comment type="function">
    <text evidence="2">Binds to DNA and alters its conformation. May be involved in regulation of gene expression, nucleoid organization and DNA protection.</text>
</comment>
<evidence type="ECO:0000313" key="4">
    <source>
        <dbReference type="EMBL" id="CAA9245946.1"/>
    </source>
</evidence>
<dbReference type="Gene3D" id="3.30.1310.10">
    <property type="entry name" value="Nucleoid-associated protein YbaB-like domain"/>
    <property type="match status" value="1"/>
</dbReference>
<comment type="subunit">
    <text evidence="2">Homodimer.</text>
</comment>
<dbReference type="Pfam" id="PF02575">
    <property type="entry name" value="YbaB_DNA_bd"/>
    <property type="match status" value="1"/>
</dbReference>
<dbReference type="GO" id="GO:0043590">
    <property type="term" value="C:bacterial nucleoid"/>
    <property type="evidence" value="ECO:0007669"/>
    <property type="project" value="UniProtKB-UniRule"/>
</dbReference>
<feature type="coiled-coil region" evidence="3">
    <location>
        <begin position="12"/>
        <end position="39"/>
    </location>
</feature>
<dbReference type="InterPro" id="IPR036894">
    <property type="entry name" value="YbaB-like_sf"/>
</dbReference>
<sequence>MPKNAPGGQPNMNELLKQAQKMQEQLLAARAEAETQEVEGQAGGGMVKVRVTGGMEFQGVTIDPAAVDPDDVSMLEDLVLAAIRDAVTKAGQISEQAMGGLDLGGLGSGLFGG</sequence>
<organism evidence="4">
    <name type="scientific">uncultured Acidimicrobiales bacterium</name>
    <dbReference type="NCBI Taxonomy" id="310071"/>
    <lineage>
        <taxon>Bacteria</taxon>
        <taxon>Bacillati</taxon>
        <taxon>Actinomycetota</taxon>
        <taxon>Acidimicrobiia</taxon>
        <taxon>Acidimicrobiales</taxon>
        <taxon>environmental samples</taxon>
    </lineage>
</organism>
<protein>
    <recommendedName>
        <fullName evidence="2">Nucleoid-associated protein AVDCRST_MAG10-1959</fullName>
    </recommendedName>
</protein>
<evidence type="ECO:0000256" key="1">
    <source>
        <dbReference type="ARBA" id="ARBA00023125"/>
    </source>
</evidence>
<dbReference type="NCBIfam" id="TIGR00103">
    <property type="entry name" value="DNA_YbaB_EbfC"/>
    <property type="match status" value="1"/>
</dbReference>
<keyword evidence="3" id="KW-0175">Coiled coil</keyword>
<reference evidence="4" key="1">
    <citation type="submission" date="2020-02" db="EMBL/GenBank/DDBJ databases">
        <authorList>
            <person name="Meier V. D."/>
        </authorList>
    </citation>
    <scope>NUCLEOTIDE SEQUENCE</scope>
    <source>
        <strain evidence="4">AVDCRST_MAG10</strain>
    </source>
</reference>
<dbReference type="HAMAP" id="MF_00274">
    <property type="entry name" value="DNA_YbaB_EbfC"/>
    <property type="match status" value="1"/>
</dbReference>
<comment type="similarity">
    <text evidence="2">Belongs to the YbaB/EbfC family.</text>
</comment>
<gene>
    <name evidence="4" type="ORF">AVDCRST_MAG10-1959</name>
</gene>
<dbReference type="AlphaFoldDB" id="A0A6J4IBT7"/>
<keyword evidence="2" id="KW-0963">Cytoplasm</keyword>
<dbReference type="PIRSF" id="PIRSF004555">
    <property type="entry name" value="UCP004555"/>
    <property type="match status" value="1"/>
</dbReference>
<dbReference type="SUPFAM" id="SSF82607">
    <property type="entry name" value="YbaB-like"/>
    <property type="match status" value="1"/>
</dbReference>
<dbReference type="InterPro" id="IPR004401">
    <property type="entry name" value="YbaB/EbfC"/>
</dbReference>
<evidence type="ECO:0000256" key="3">
    <source>
        <dbReference type="SAM" id="Coils"/>
    </source>
</evidence>
<dbReference type="EMBL" id="CADCTB010000123">
    <property type="protein sequence ID" value="CAA9245946.1"/>
    <property type="molecule type" value="Genomic_DNA"/>
</dbReference>